<dbReference type="AlphaFoldDB" id="A0A5N8WCY2"/>
<proteinExistence type="predicted"/>
<dbReference type="Proteomes" id="UP000326979">
    <property type="component" value="Unassembled WGS sequence"/>
</dbReference>
<evidence type="ECO:0000256" key="1">
    <source>
        <dbReference type="SAM" id="MobiDB-lite"/>
    </source>
</evidence>
<reference evidence="3 4" key="1">
    <citation type="submission" date="2019-07" db="EMBL/GenBank/DDBJ databases">
        <title>New species of Amycolatopsis and Streptomyces.</title>
        <authorList>
            <person name="Duangmal K."/>
            <person name="Teo W.F.A."/>
            <person name="Lipun K."/>
        </authorList>
    </citation>
    <scope>NUCLEOTIDE SEQUENCE [LARGE SCALE GENOMIC DNA]</scope>
    <source>
        <strain evidence="3 4">TISTR 2346</strain>
    </source>
</reference>
<dbReference type="EMBL" id="VJZE01000303">
    <property type="protein sequence ID" value="MPY44244.1"/>
    <property type="molecule type" value="Genomic_DNA"/>
</dbReference>
<feature type="chain" id="PRO_5039057669" description="Lipoprotein" evidence="2">
    <location>
        <begin position="20"/>
        <end position="313"/>
    </location>
</feature>
<keyword evidence="4" id="KW-1185">Reference proteome</keyword>
<evidence type="ECO:0000313" key="3">
    <source>
        <dbReference type="EMBL" id="MPY44244.1"/>
    </source>
</evidence>
<sequence length="313" mass="34129">MRRAFVSACAAALIVTFTAAGCTTSTSERPGPAQPQRDTAAKSSRSEGRELTDAERVLVQRAEQLLIKECMEGEGFKYWVGPLPTVDDLKGGGYVLTDADWAKRHGYGSRLEEKLQDAQRSDPNHAYANGLPQKERVRYGKTLEGGPSGGMLTAELPGGGTVQTPRHSCLSKAKEQLYGDFETWFRAEKTTTNLTDLYVPDLLEDKRFVSALKEWSACMREAGHGYADPPEIRAELPELTKGLSPDASHAVEVKLAVDEAVCATKTPLSATAHALDEKYRDELRATYGDAIATYEHMSLAALDRAEDITGDMA</sequence>
<accession>A0A5N8WCY2</accession>
<dbReference type="PROSITE" id="PS51257">
    <property type="entry name" value="PROKAR_LIPOPROTEIN"/>
    <property type="match status" value="1"/>
</dbReference>
<keyword evidence="2" id="KW-0732">Signal</keyword>
<comment type="caution">
    <text evidence="3">The sequence shown here is derived from an EMBL/GenBank/DDBJ whole genome shotgun (WGS) entry which is preliminary data.</text>
</comment>
<feature type="region of interest" description="Disordered" evidence="1">
    <location>
        <begin position="23"/>
        <end position="52"/>
    </location>
</feature>
<evidence type="ECO:0000313" key="4">
    <source>
        <dbReference type="Proteomes" id="UP000326979"/>
    </source>
</evidence>
<protein>
    <recommendedName>
        <fullName evidence="5">Lipoprotein</fullName>
    </recommendedName>
</protein>
<evidence type="ECO:0008006" key="5">
    <source>
        <dbReference type="Google" id="ProtNLM"/>
    </source>
</evidence>
<gene>
    <name evidence="3" type="ORF">FNH04_31365</name>
</gene>
<organism evidence="3 4">
    <name type="scientific">Streptomyces phyllanthi</name>
    <dbReference type="NCBI Taxonomy" id="1803180"/>
    <lineage>
        <taxon>Bacteria</taxon>
        <taxon>Bacillati</taxon>
        <taxon>Actinomycetota</taxon>
        <taxon>Actinomycetes</taxon>
        <taxon>Kitasatosporales</taxon>
        <taxon>Streptomycetaceae</taxon>
        <taxon>Streptomyces</taxon>
    </lineage>
</organism>
<dbReference type="OrthoDB" id="4053327at2"/>
<feature type="signal peptide" evidence="2">
    <location>
        <begin position="1"/>
        <end position="19"/>
    </location>
</feature>
<evidence type="ECO:0000256" key="2">
    <source>
        <dbReference type="SAM" id="SignalP"/>
    </source>
</evidence>
<dbReference type="RefSeq" id="WP_152789156.1">
    <property type="nucleotide sequence ID" value="NZ_BAABEQ010000003.1"/>
</dbReference>
<name>A0A5N8WCY2_9ACTN</name>